<keyword evidence="7" id="KW-1185">Reference proteome</keyword>
<keyword evidence="1" id="KW-0489">Methyltransferase</keyword>
<gene>
    <name evidence="6" type="ORF">MICPUN_63018</name>
</gene>
<dbReference type="KEGG" id="mis:MICPUN_63018"/>
<reference evidence="6 7" key="1">
    <citation type="journal article" date="2009" name="Science">
        <title>Green evolution and dynamic adaptations revealed by genomes of the marine picoeukaryotes Micromonas.</title>
        <authorList>
            <person name="Worden A.Z."/>
            <person name="Lee J.H."/>
            <person name="Mock T."/>
            <person name="Rouze P."/>
            <person name="Simmons M.P."/>
            <person name="Aerts A.L."/>
            <person name="Allen A.E."/>
            <person name="Cuvelier M.L."/>
            <person name="Derelle E."/>
            <person name="Everett M.V."/>
            <person name="Foulon E."/>
            <person name="Grimwood J."/>
            <person name="Gundlach H."/>
            <person name="Henrissat B."/>
            <person name="Napoli C."/>
            <person name="McDonald S.M."/>
            <person name="Parker M.S."/>
            <person name="Rombauts S."/>
            <person name="Salamov A."/>
            <person name="Von Dassow P."/>
            <person name="Badger J.H."/>
            <person name="Coutinho P.M."/>
            <person name="Demir E."/>
            <person name="Dubchak I."/>
            <person name="Gentemann C."/>
            <person name="Eikrem W."/>
            <person name="Gready J.E."/>
            <person name="John U."/>
            <person name="Lanier W."/>
            <person name="Lindquist E.A."/>
            <person name="Lucas S."/>
            <person name="Mayer K.F."/>
            <person name="Moreau H."/>
            <person name="Not F."/>
            <person name="Otillar R."/>
            <person name="Panaud O."/>
            <person name="Pangilinan J."/>
            <person name="Paulsen I."/>
            <person name="Piegu B."/>
            <person name="Poliakov A."/>
            <person name="Robbens S."/>
            <person name="Schmutz J."/>
            <person name="Toulza E."/>
            <person name="Wyss T."/>
            <person name="Zelensky A."/>
            <person name="Zhou K."/>
            <person name="Armbrust E.V."/>
            <person name="Bhattacharya D."/>
            <person name="Goodenough U.W."/>
            <person name="Van de Peer Y."/>
            <person name="Grigoriev I.V."/>
        </authorList>
    </citation>
    <scope>NUCLEOTIDE SEQUENCE [LARGE SCALE GENOMIC DNA]</scope>
    <source>
        <strain evidence="7">RCC299 / NOUM17</strain>
    </source>
</reference>
<feature type="domain" description="Rubisco LSMT substrate-binding" evidence="5">
    <location>
        <begin position="576"/>
        <end position="676"/>
    </location>
</feature>
<dbReference type="EMBL" id="CP001577">
    <property type="protein sequence ID" value="ACO70577.1"/>
    <property type="molecule type" value="Genomic_DNA"/>
</dbReference>
<dbReference type="RefSeq" id="XP_002509319.1">
    <property type="nucleotide sequence ID" value="XM_002509273.1"/>
</dbReference>
<dbReference type="InterPro" id="IPR046341">
    <property type="entry name" value="SET_dom_sf"/>
</dbReference>
<accession>C1FJE1</accession>
<dbReference type="InterPro" id="IPR015353">
    <property type="entry name" value="Rubisco_LSMT_subst-bd"/>
</dbReference>
<sequence length="784" mass="83894">MSSRAGASLLSAPPRALASRRDPPSRRPIRGALVARRTNKNLHAARMGAPFPFHVSASAASKSPGMPRPPKVVDRPPPPRAQKGGGAAQTAHAHPLPPQALGNLGAVGEGEGSAHQIAALTIWLRQHGVDFTDRAQFVRVRGMGIGGISTRAFDEGDVIFSLPLAAPKRELNRFGDRVEATDAEGAKQGAGGGDSIPGGVEPTSLSPLVLTTSAVTAHSGPLGRLGRALSAAGLTSVRPDGRRVPSTLLGGVIESTHDFPLDASKTTLLALGIMHQCCLAAGSAPHDAHWKAYVDLLPREVDSLIEWSENELDALQGSRLADRARERIALADSVYDEVFPRLNDADPTLWMSGKLGSAVAGGTGIDVTAAARKKGERARDKYTSKEAFRWAWATVLARAFSLPDVGEDGEMGLCPGLDLFNHGSEAEKCEVRGVLGASLELDEDDPQVGPRIVLRAGVGGAESGEQLFHDYADRASGGSLLEFGFTHRVRSCTKPIDGKNNIVERHHDDEGVFDGLDENWALGAQLTNDAGDEDEEDFEECSLTEESDHLRRALHALDVSLKPLMATCDQDTVAARLEALADAGLCGGLTWEVSNVDPKYPAGERRLKGIECVPDAMIRAARVLSLTNEELERVRDANAESDDDKWTAREALSLEHERRSFDALATIFRGKLVRYAAPRGECRPTTVVKDAAIADCIRLLANGDGGYVLAAPEMAWARTRAEVAGCVAANVRDEDGGKTAQDQDEEVARAARWRRRTLMAVEVRRGEKLLLGEIAGEFERLASL</sequence>
<evidence type="ECO:0000259" key="5">
    <source>
        <dbReference type="Pfam" id="PF09273"/>
    </source>
</evidence>
<evidence type="ECO:0000256" key="3">
    <source>
        <dbReference type="ARBA" id="ARBA00022691"/>
    </source>
</evidence>
<dbReference type="SUPFAM" id="SSF82199">
    <property type="entry name" value="SET domain"/>
    <property type="match status" value="1"/>
</dbReference>
<keyword evidence="3" id="KW-0949">S-adenosyl-L-methionine</keyword>
<feature type="compositionally biased region" description="Pro residues" evidence="4">
    <location>
        <begin position="66"/>
        <end position="80"/>
    </location>
</feature>
<dbReference type="CDD" id="cd10527">
    <property type="entry name" value="SET_LSMT"/>
    <property type="match status" value="1"/>
</dbReference>
<dbReference type="eggNOG" id="KOG1337">
    <property type="taxonomic scope" value="Eukaryota"/>
</dbReference>
<keyword evidence="2" id="KW-0808">Transferase</keyword>
<organism evidence="6 7">
    <name type="scientific">Micromonas commoda (strain RCC299 / NOUM17 / CCMP2709)</name>
    <name type="common">Picoplanktonic green alga</name>
    <dbReference type="NCBI Taxonomy" id="296587"/>
    <lineage>
        <taxon>Eukaryota</taxon>
        <taxon>Viridiplantae</taxon>
        <taxon>Chlorophyta</taxon>
        <taxon>Mamiellophyceae</taxon>
        <taxon>Mamiellales</taxon>
        <taxon>Mamiellaceae</taxon>
        <taxon>Micromonas</taxon>
    </lineage>
</organism>
<dbReference type="Gene3D" id="3.90.1420.10">
    <property type="entry name" value="Rubisco LSMT, substrate-binding domain"/>
    <property type="match status" value="1"/>
</dbReference>
<dbReference type="GO" id="GO:0016279">
    <property type="term" value="F:protein-lysine N-methyltransferase activity"/>
    <property type="evidence" value="ECO:0007669"/>
    <property type="project" value="TreeGrafter"/>
</dbReference>
<dbReference type="OrthoDB" id="498255at2759"/>
<evidence type="ECO:0000313" key="7">
    <source>
        <dbReference type="Proteomes" id="UP000002009"/>
    </source>
</evidence>
<dbReference type="InterPro" id="IPR050600">
    <property type="entry name" value="SETD3_SETD6_MTase"/>
</dbReference>
<evidence type="ECO:0000256" key="4">
    <source>
        <dbReference type="SAM" id="MobiDB-lite"/>
    </source>
</evidence>
<dbReference type="InParanoid" id="C1FJE1"/>
<dbReference type="Proteomes" id="UP000002009">
    <property type="component" value="Chromosome 12"/>
</dbReference>
<dbReference type="InterPro" id="IPR036464">
    <property type="entry name" value="Rubisco_LSMT_subst-bd_sf"/>
</dbReference>
<evidence type="ECO:0000256" key="2">
    <source>
        <dbReference type="ARBA" id="ARBA00022679"/>
    </source>
</evidence>
<name>C1FJE1_MICCC</name>
<evidence type="ECO:0000313" key="6">
    <source>
        <dbReference type="EMBL" id="ACO70577.1"/>
    </source>
</evidence>
<feature type="region of interest" description="Disordered" evidence="4">
    <location>
        <begin position="1"/>
        <end position="98"/>
    </location>
</feature>
<feature type="region of interest" description="Disordered" evidence="4">
    <location>
        <begin position="182"/>
        <end position="201"/>
    </location>
</feature>
<dbReference type="GO" id="GO:0032259">
    <property type="term" value="P:methylation"/>
    <property type="evidence" value="ECO:0007669"/>
    <property type="project" value="UniProtKB-KW"/>
</dbReference>
<dbReference type="GeneID" id="8247965"/>
<feature type="compositionally biased region" description="Low complexity" evidence="4">
    <location>
        <begin position="7"/>
        <end position="17"/>
    </location>
</feature>
<dbReference type="AlphaFoldDB" id="C1FJE1"/>
<dbReference type="Pfam" id="PF09273">
    <property type="entry name" value="Rubis-subs-bind"/>
    <property type="match status" value="1"/>
</dbReference>
<protein>
    <recommendedName>
        <fullName evidence="5">Rubisco LSMT substrate-binding domain-containing protein</fullName>
    </recommendedName>
</protein>
<dbReference type="PANTHER" id="PTHR13271">
    <property type="entry name" value="UNCHARACTERIZED PUTATIVE METHYLTRANSFERASE"/>
    <property type="match status" value="1"/>
</dbReference>
<evidence type="ECO:0000256" key="1">
    <source>
        <dbReference type="ARBA" id="ARBA00022603"/>
    </source>
</evidence>
<dbReference type="Gene3D" id="3.90.1410.10">
    <property type="entry name" value="set domain protein methyltransferase, domain 1"/>
    <property type="match status" value="1"/>
</dbReference>
<proteinExistence type="predicted"/>
<dbReference type="PANTHER" id="PTHR13271:SF137">
    <property type="entry name" value="SET DOMAIN-CONTAINING PROTEIN"/>
    <property type="match status" value="1"/>
</dbReference>